<dbReference type="RefSeq" id="WP_188313331.1">
    <property type="nucleotide sequence ID" value="NZ_JABTCG010000002.1"/>
</dbReference>
<keyword evidence="1" id="KW-0812">Transmembrane</keyword>
<keyword evidence="3" id="KW-1185">Reference proteome</keyword>
<organism evidence="2 3">
    <name type="scientific">Maribacter arenosus</name>
    <dbReference type="NCBI Taxonomy" id="1854708"/>
    <lineage>
        <taxon>Bacteria</taxon>
        <taxon>Pseudomonadati</taxon>
        <taxon>Bacteroidota</taxon>
        <taxon>Flavobacteriia</taxon>
        <taxon>Flavobacteriales</taxon>
        <taxon>Flavobacteriaceae</taxon>
        <taxon>Maribacter</taxon>
    </lineage>
</organism>
<keyword evidence="1" id="KW-0472">Membrane</keyword>
<name>A0ABR7V9B7_9FLAO</name>
<feature type="transmembrane region" description="Helical" evidence="1">
    <location>
        <begin position="6"/>
        <end position="23"/>
    </location>
</feature>
<feature type="transmembrane region" description="Helical" evidence="1">
    <location>
        <begin position="30"/>
        <end position="51"/>
    </location>
</feature>
<protein>
    <submittedName>
        <fullName evidence="2">Uncharacterized protein</fullName>
    </submittedName>
</protein>
<evidence type="ECO:0000256" key="1">
    <source>
        <dbReference type="SAM" id="Phobius"/>
    </source>
</evidence>
<evidence type="ECO:0000313" key="3">
    <source>
        <dbReference type="Proteomes" id="UP000598350"/>
    </source>
</evidence>
<proteinExistence type="predicted"/>
<sequence length="97" mass="10974">MARRVYGILIVIALGLGFYIYTLRESHSNVFMIITSGFIFTVLSMGVHGIIAHSLNPKAKGGILLYPLLMGVLWAFLFFLFVFFILPIFCPDFLIQQ</sequence>
<dbReference type="EMBL" id="JABTCG010000002">
    <property type="protein sequence ID" value="MBD0850192.1"/>
    <property type="molecule type" value="Genomic_DNA"/>
</dbReference>
<evidence type="ECO:0000313" key="2">
    <source>
        <dbReference type="EMBL" id="MBD0850192.1"/>
    </source>
</evidence>
<accession>A0ABR7V9B7</accession>
<reference evidence="2 3" key="1">
    <citation type="submission" date="2020-05" db="EMBL/GenBank/DDBJ databases">
        <title>The draft genome sequence of Maribacter arenosus CAU 1321.</title>
        <authorList>
            <person name="Mu L."/>
        </authorList>
    </citation>
    <scope>NUCLEOTIDE SEQUENCE [LARGE SCALE GENOMIC DNA]</scope>
    <source>
        <strain evidence="2 3">CAU 1321</strain>
    </source>
</reference>
<feature type="transmembrane region" description="Helical" evidence="1">
    <location>
        <begin position="63"/>
        <end position="89"/>
    </location>
</feature>
<comment type="caution">
    <text evidence="2">The sequence shown here is derived from an EMBL/GenBank/DDBJ whole genome shotgun (WGS) entry which is preliminary data.</text>
</comment>
<dbReference type="Proteomes" id="UP000598350">
    <property type="component" value="Unassembled WGS sequence"/>
</dbReference>
<keyword evidence="1" id="KW-1133">Transmembrane helix</keyword>
<gene>
    <name evidence="2" type="ORF">HPE63_05875</name>
</gene>